<dbReference type="Proteomes" id="UP000292639">
    <property type="component" value="Unassembled WGS sequence"/>
</dbReference>
<evidence type="ECO:0000313" key="1">
    <source>
        <dbReference type="EMBL" id="TBU96007.1"/>
    </source>
</evidence>
<organism evidence="1 2">
    <name type="scientific">Stutzerimonas kirkiae</name>
    <dbReference type="NCBI Taxonomy" id="2211392"/>
    <lineage>
        <taxon>Bacteria</taxon>
        <taxon>Pseudomonadati</taxon>
        <taxon>Pseudomonadota</taxon>
        <taxon>Gammaproteobacteria</taxon>
        <taxon>Pseudomonadales</taxon>
        <taxon>Pseudomonadaceae</taxon>
        <taxon>Stutzerimonas</taxon>
    </lineage>
</organism>
<keyword evidence="2" id="KW-1185">Reference proteome</keyword>
<dbReference type="AlphaFoldDB" id="A0A4Q9R7W5"/>
<dbReference type="OrthoDB" id="7007662at2"/>
<dbReference type="RefSeq" id="WP_131184164.1">
    <property type="nucleotide sequence ID" value="NZ_QJUO01000010.1"/>
</dbReference>
<dbReference type="EMBL" id="QJUP01000014">
    <property type="protein sequence ID" value="TBU96007.1"/>
    <property type="molecule type" value="Genomic_DNA"/>
</dbReference>
<accession>A0A4Q9R7W5</accession>
<reference evidence="1 2" key="1">
    <citation type="submission" date="2018-06" db="EMBL/GenBank/DDBJ databases">
        <title>Three novel Pseudomonas species isolated from symptomatic oak.</title>
        <authorList>
            <person name="Bueno-Gonzalez V."/>
            <person name="Brady C."/>
        </authorList>
    </citation>
    <scope>NUCLEOTIDE SEQUENCE [LARGE SCALE GENOMIC DNA]</scope>
    <source>
        <strain evidence="1 2">P17C</strain>
    </source>
</reference>
<proteinExistence type="predicted"/>
<gene>
    <name evidence="1" type="ORF">DNJ96_11200</name>
</gene>
<comment type="caution">
    <text evidence="1">The sequence shown here is derived from an EMBL/GenBank/DDBJ whole genome shotgun (WGS) entry which is preliminary data.</text>
</comment>
<sequence>MTHTLRFNDALLITDRAFQPFHCVAWTQQGGNGEVSISVMDNSQSCILGRCNIASSVYSDPVKLGSILQQARERLSDKGLNLSPWSMPA</sequence>
<name>A0A4Q9R7W5_9GAMM</name>
<evidence type="ECO:0000313" key="2">
    <source>
        <dbReference type="Proteomes" id="UP000292639"/>
    </source>
</evidence>
<protein>
    <submittedName>
        <fullName evidence="1">Uncharacterized protein</fullName>
    </submittedName>
</protein>